<evidence type="ECO:0000313" key="1">
    <source>
        <dbReference type="EMBL" id="CDW41892.1"/>
    </source>
</evidence>
<accession>A0A0K2UVH3</accession>
<dbReference type="EMBL" id="HACA01024531">
    <property type="protein sequence ID" value="CDW41892.1"/>
    <property type="molecule type" value="Transcribed_RNA"/>
</dbReference>
<dbReference type="AlphaFoldDB" id="A0A0K2UVH3"/>
<sequence>LNENDEKVGRNSESKTLKITPFPSNKYLKYWHI</sequence>
<reference evidence="1" key="1">
    <citation type="submission" date="2014-05" db="EMBL/GenBank/DDBJ databases">
        <authorList>
            <person name="Chronopoulou M."/>
        </authorList>
    </citation>
    <scope>NUCLEOTIDE SEQUENCE</scope>
    <source>
        <tissue evidence="1">Whole organism</tissue>
    </source>
</reference>
<proteinExistence type="predicted"/>
<feature type="non-terminal residue" evidence="1">
    <location>
        <position position="1"/>
    </location>
</feature>
<organism evidence="1">
    <name type="scientific">Lepeophtheirus salmonis</name>
    <name type="common">Salmon louse</name>
    <name type="synonym">Caligus salmonis</name>
    <dbReference type="NCBI Taxonomy" id="72036"/>
    <lineage>
        <taxon>Eukaryota</taxon>
        <taxon>Metazoa</taxon>
        <taxon>Ecdysozoa</taxon>
        <taxon>Arthropoda</taxon>
        <taxon>Crustacea</taxon>
        <taxon>Multicrustacea</taxon>
        <taxon>Hexanauplia</taxon>
        <taxon>Copepoda</taxon>
        <taxon>Siphonostomatoida</taxon>
        <taxon>Caligidae</taxon>
        <taxon>Lepeophtheirus</taxon>
    </lineage>
</organism>
<name>A0A0K2UVH3_LEPSM</name>
<protein>
    <submittedName>
        <fullName evidence="1">Uncharacterized protein</fullName>
    </submittedName>
</protein>